<sequence length="516" mass="55904">MISVSNVAHLDEVCHRFVVLRGDTTHSVLRVSVSSESQPEIVQWSEAVVAPPCSAGSASSWLGWVAGLAAPAATPSPAPEERTDWCAVVELFPGKNTLMIASHENADQGVEQEAVSLQLVCASGHDVHGQGSVVRLVYLIAKDGDGTFQVPREDGGDFDHLGCSTSSSLDSGLRRLRTCGGLIQSALGELLIRHELWADELQNGNTRRSFALDPEPVAFRSTKTTAELHAMDGHALWSFFYEELHAYIAGPFVYVAVMSFTRFDRVSQKVLAHTALGGGALALFGGGSLFTWPESVTEVAARFLDNRAFDAHELFKDNSGIRGSDASTTIGAMLHELCHCFGCAHLTGAALQEAPDSIMQRGFDHLRLLFLPDGCVSGTIPVLDRSNAVKLALHPCVRPRRTIRKRHVDDTSTSDLFEVIERPEKCGIQMQREALLLQPQSRRILAFAPTGIRYIGLYVDGDCAGHIEPPWMAKCILSVDCTTLRTLCAVPAAKACRVELISDSGSCCELTLEPDD</sequence>
<proteinExistence type="predicted"/>
<dbReference type="PANTHER" id="PTHR21054:SF2">
    <property type="entry name" value="MIP04191P"/>
    <property type="match status" value="1"/>
</dbReference>
<reference evidence="2" key="1">
    <citation type="journal article" date="2019" name="Nat. Commun.">
        <title>Expansion of phycobilisome linker gene families in mesophilic red algae.</title>
        <authorList>
            <person name="Lee J."/>
            <person name="Kim D."/>
            <person name="Bhattacharya D."/>
            <person name="Yoon H.S."/>
        </authorList>
    </citation>
    <scope>NUCLEOTIDE SEQUENCE [LARGE SCALE GENOMIC DNA]</scope>
    <source>
        <strain evidence="2">CCMP 1328</strain>
    </source>
</reference>
<dbReference type="InterPro" id="IPR021917">
    <property type="entry name" value="Unchr_Zn-peptidase-like"/>
</dbReference>
<dbReference type="AlphaFoldDB" id="A0A5J4YXJ5"/>
<keyword evidence="2" id="KW-1185">Reference proteome</keyword>
<dbReference type="InterPro" id="IPR053002">
    <property type="entry name" value="Metalloproteinase_M10B"/>
</dbReference>
<organism evidence="1 2">
    <name type="scientific">Porphyridium purpureum</name>
    <name type="common">Red alga</name>
    <name type="synonym">Porphyridium cruentum</name>
    <dbReference type="NCBI Taxonomy" id="35688"/>
    <lineage>
        <taxon>Eukaryota</taxon>
        <taxon>Rhodophyta</taxon>
        <taxon>Bangiophyceae</taxon>
        <taxon>Porphyridiales</taxon>
        <taxon>Porphyridiaceae</taxon>
        <taxon>Porphyridium</taxon>
    </lineage>
</organism>
<comment type="caution">
    <text evidence="1">The sequence shown here is derived from an EMBL/GenBank/DDBJ whole genome shotgun (WGS) entry which is preliminary data.</text>
</comment>
<evidence type="ECO:0000313" key="1">
    <source>
        <dbReference type="EMBL" id="KAA8495383.1"/>
    </source>
</evidence>
<gene>
    <name evidence="1" type="ORF">FVE85_1538</name>
</gene>
<dbReference type="OMA" id="HENADQG"/>
<dbReference type="OrthoDB" id="74460at2759"/>
<name>A0A5J4YXJ5_PORPP</name>
<dbReference type="Pfam" id="PF12044">
    <property type="entry name" value="Metallopep"/>
    <property type="match status" value="1"/>
</dbReference>
<dbReference type="Proteomes" id="UP000324585">
    <property type="component" value="Unassembled WGS sequence"/>
</dbReference>
<accession>A0A5J4YXJ5</accession>
<protein>
    <submittedName>
        <fullName evidence="1">Putative zinc metalloproteinase</fullName>
    </submittedName>
</protein>
<dbReference type="PANTHER" id="PTHR21054">
    <property type="entry name" value="ZINC METALLOPROTEINASE-RELATED"/>
    <property type="match status" value="1"/>
</dbReference>
<dbReference type="EMBL" id="VRMN01000003">
    <property type="protein sequence ID" value="KAA8495383.1"/>
    <property type="molecule type" value="Genomic_DNA"/>
</dbReference>
<evidence type="ECO:0000313" key="2">
    <source>
        <dbReference type="Proteomes" id="UP000324585"/>
    </source>
</evidence>